<dbReference type="InterPro" id="IPR015500">
    <property type="entry name" value="Peptidase_S8_subtilisin-rel"/>
</dbReference>
<feature type="active site" description="Charge relay system" evidence="5">
    <location>
        <position position="147"/>
    </location>
</feature>
<dbReference type="SUPFAM" id="SSF52743">
    <property type="entry name" value="Subtilisin-like"/>
    <property type="match status" value="1"/>
</dbReference>
<evidence type="ECO:0000259" key="6">
    <source>
        <dbReference type="Pfam" id="PF00082"/>
    </source>
</evidence>
<dbReference type="SUPFAM" id="SSF49785">
    <property type="entry name" value="Galactose-binding domain-like"/>
    <property type="match status" value="1"/>
</dbReference>
<dbReference type="AlphaFoldDB" id="A0A919RDG2"/>
<dbReference type="GO" id="GO:0004252">
    <property type="term" value="F:serine-type endopeptidase activity"/>
    <property type="evidence" value="ECO:0007669"/>
    <property type="project" value="UniProtKB-UniRule"/>
</dbReference>
<dbReference type="Pfam" id="PF11721">
    <property type="entry name" value="Malectin"/>
    <property type="match status" value="1"/>
</dbReference>
<feature type="domain" description="Peptidase S8/S53" evidence="6">
    <location>
        <begin position="138"/>
        <end position="407"/>
    </location>
</feature>
<dbReference type="GO" id="GO:0030246">
    <property type="term" value="F:carbohydrate binding"/>
    <property type="evidence" value="ECO:0007669"/>
    <property type="project" value="InterPro"/>
</dbReference>
<dbReference type="GO" id="GO:0006508">
    <property type="term" value="P:proteolysis"/>
    <property type="evidence" value="ECO:0007669"/>
    <property type="project" value="UniProtKB-KW"/>
</dbReference>
<dbReference type="Gene3D" id="3.40.50.200">
    <property type="entry name" value="Peptidase S8/S53 domain"/>
    <property type="match status" value="1"/>
</dbReference>
<keyword evidence="2 5" id="KW-0645">Protease</keyword>
<comment type="caution">
    <text evidence="8">The sequence shown here is derived from an EMBL/GenBank/DDBJ whole genome shotgun (WGS) entry which is preliminary data.</text>
</comment>
<dbReference type="InterPro" id="IPR051048">
    <property type="entry name" value="Peptidase_S8/S53_subtilisin"/>
</dbReference>
<evidence type="ECO:0000259" key="7">
    <source>
        <dbReference type="Pfam" id="PF11721"/>
    </source>
</evidence>
<evidence type="ECO:0000313" key="8">
    <source>
        <dbReference type="EMBL" id="GII91896.1"/>
    </source>
</evidence>
<dbReference type="Proteomes" id="UP000606172">
    <property type="component" value="Unassembled WGS sequence"/>
</dbReference>
<protein>
    <submittedName>
        <fullName evidence="8">Uncharacterized protein</fullName>
    </submittedName>
</protein>
<evidence type="ECO:0000256" key="4">
    <source>
        <dbReference type="ARBA" id="ARBA00022825"/>
    </source>
</evidence>
<proteinExistence type="inferred from homology"/>
<evidence type="ECO:0000256" key="2">
    <source>
        <dbReference type="ARBA" id="ARBA00022670"/>
    </source>
</evidence>
<dbReference type="Gene3D" id="2.60.40.1120">
    <property type="entry name" value="Carboxypeptidase-like, regulatory domain"/>
    <property type="match status" value="3"/>
</dbReference>
<dbReference type="PROSITE" id="PS51892">
    <property type="entry name" value="SUBTILASE"/>
    <property type="match status" value="1"/>
</dbReference>
<dbReference type="InterPro" id="IPR013784">
    <property type="entry name" value="Carb-bd-like_fold"/>
</dbReference>
<dbReference type="RefSeq" id="WP_239128771.1">
    <property type="nucleotide sequence ID" value="NZ_BOOW01000012.1"/>
</dbReference>
<dbReference type="EMBL" id="BOOW01000012">
    <property type="protein sequence ID" value="GII91896.1"/>
    <property type="molecule type" value="Genomic_DNA"/>
</dbReference>
<feature type="active site" description="Charge relay system" evidence="5">
    <location>
        <position position="194"/>
    </location>
</feature>
<dbReference type="SUPFAM" id="SSF49452">
    <property type="entry name" value="Starch-binding domain-like"/>
    <property type="match status" value="1"/>
</dbReference>
<evidence type="ECO:0000256" key="3">
    <source>
        <dbReference type="ARBA" id="ARBA00022801"/>
    </source>
</evidence>
<dbReference type="InterPro" id="IPR033857">
    <property type="entry name" value="Bacillopeptidase_F"/>
</dbReference>
<dbReference type="CDD" id="cd07481">
    <property type="entry name" value="Peptidases_S8_BacillopeptidaseF-like"/>
    <property type="match status" value="1"/>
</dbReference>
<comment type="similarity">
    <text evidence="1 5">Belongs to the peptidase S8 family.</text>
</comment>
<dbReference type="InterPro" id="IPR023828">
    <property type="entry name" value="Peptidase_S8_Ser-AS"/>
</dbReference>
<evidence type="ECO:0000313" key="9">
    <source>
        <dbReference type="Proteomes" id="UP000606172"/>
    </source>
</evidence>
<dbReference type="PRINTS" id="PR00723">
    <property type="entry name" value="SUBTILISIN"/>
</dbReference>
<name>A0A919RDG2_9ACTN</name>
<dbReference type="PANTHER" id="PTHR43399">
    <property type="entry name" value="SUBTILISIN-RELATED"/>
    <property type="match status" value="1"/>
</dbReference>
<organism evidence="8 9">
    <name type="scientific">Sinosporangium siamense</name>
    <dbReference type="NCBI Taxonomy" id="1367973"/>
    <lineage>
        <taxon>Bacteria</taxon>
        <taxon>Bacillati</taxon>
        <taxon>Actinomycetota</taxon>
        <taxon>Actinomycetes</taxon>
        <taxon>Streptosporangiales</taxon>
        <taxon>Streptosporangiaceae</taxon>
        <taxon>Sinosporangium</taxon>
    </lineage>
</organism>
<reference evidence="8" key="1">
    <citation type="submission" date="2021-01" db="EMBL/GenBank/DDBJ databases">
        <title>Whole genome shotgun sequence of Sinosporangium siamense NBRC 109515.</title>
        <authorList>
            <person name="Komaki H."/>
            <person name="Tamura T."/>
        </authorList>
    </citation>
    <scope>NUCLEOTIDE SEQUENCE</scope>
    <source>
        <strain evidence="8">NBRC 109515</strain>
    </source>
</reference>
<accession>A0A919RDG2</accession>
<dbReference type="InterPro" id="IPR008969">
    <property type="entry name" value="CarboxyPept-like_regulatory"/>
</dbReference>
<evidence type="ECO:0000256" key="5">
    <source>
        <dbReference type="PROSITE-ProRule" id="PRU01240"/>
    </source>
</evidence>
<evidence type="ECO:0000256" key="1">
    <source>
        <dbReference type="ARBA" id="ARBA00011073"/>
    </source>
</evidence>
<gene>
    <name evidence="8" type="ORF">Ssi02_21270</name>
</gene>
<keyword evidence="4 5" id="KW-0720">Serine protease</keyword>
<sequence>MRADLAADDKATFWVHLKGAADLSSATRAKSKTDKAQQVYRAKTEYAKASQAELIKLLKASGADYKPFWIANAVQVTGNAKLADEVVRTPQVVRIDPVRDIKLPDPIRGKETAKVNAIEWNIDRVNAPRVWNDLGVRGEGIVVGNIDSGVQWDHPALAAKYRGKKPDNTVDHNYNWFDPAGICSAGTPCDNNGHGTHTMGTMVGDDGAGNTIGVAPEAKWIAAKGCETNGCSEASLLASGQWMLAPTDLNGQNPRPDLAPDIVNNSWGGAGFDPWYKNIVDSWVAAGIFPSFSNGNVTGAGCNSSGSPGQYISSYSSGAFDINNAIASFSTRGSGENGEIKPNIAAPGVNVRSSVPGGYGALSGTSMSQPHVSATVALMWSASPALRGDIAATRGLLDRTAIDVDDTRCGGTAADNNIWGEGRLDSLAAVQASPAGSLGGLTGTVTSGAAPLAGVSVAVTGPLSRSVVTGADGTFSLPRLLVGTYQVTARKFGYGDATASVTVVADQTATQNLDLTASPSSAVSGTVTVVGTPEAGATVEVAGSPLSTTTDAAGRYRLTVPHGAHDLKVGGGSRCAGSSTVAIQVAADLTKDVDLPRRTDNFGYICSPGAEPYIAGTTREALTGDDETQPITLPFAFPLYGAAYSSGWISSNGYVNFVGRSNTATNSALPATAAPNAGVYPFWDDLVLDTESGVYTATQGTAPRRTFVIEWRNVSFYDDPTRRVSFSALLGEDGSVDFRYQGLDGDLEYGGSATVGVENATGTDGFEYSRNAPVLRDAQSLRIIAGRHGLVTGVVTDANDNDPLAGAVVRVGETSFTTGADGRFFGQVPTGDYRAEVSKEHYGTVFQDVSVTPGALVTASTALITGRVTADVDDVTLVMPAAVTRTGSVKLTNLGGATAYTIVSDSAQTWLTLTPTSGDLANGGTVTLKATASSAGVPPGTVRVGKFIVRSASGRRPEIEITVKVVVPKHQVAVEVGGSRDVADSVGDRWTADRRYAAGSHGYIGTGSGTRVHTSSRTIKGTTEQELYKRARENMLEYRFDNVPNGVYTVELGFADTKSSHPGGRVFDVLVEGQLAIPALDLALEVGTHTASPRQYTVRVSDGQLNVRFAKRTGSTIVNFIRISERPDKTIP</sequence>
<dbReference type="SUPFAM" id="SSF49464">
    <property type="entry name" value="Carboxypeptidase regulatory domain-like"/>
    <property type="match status" value="2"/>
</dbReference>
<dbReference type="Pfam" id="PF00082">
    <property type="entry name" value="Peptidase_S8"/>
    <property type="match status" value="1"/>
</dbReference>
<dbReference type="PROSITE" id="PS00138">
    <property type="entry name" value="SUBTILASE_SER"/>
    <property type="match status" value="1"/>
</dbReference>
<dbReference type="Pfam" id="PF13620">
    <property type="entry name" value="CarboxypepD_reg"/>
    <property type="match status" value="2"/>
</dbReference>
<dbReference type="InterPro" id="IPR008979">
    <property type="entry name" value="Galactose-bd-like_sf"/>
</dbReference>
<keyword evidence="3 5" id="KW-0378">Hydrolase</keyword>
<dbReference type="InterPro" id="IPR000209">
    <property type="entry name" value="Peptidase_S8/S53_dom"/>
</dbReference>
<feature type="active site" description="Charge relay system" evidence="5">
    <location>
        <position position="366"/>
    </location>
</feature>
<dbReference type="InterPro" id="IPR036852">
    <property type="entry name" value="Peptidase_S8/S53_dom_sf"/>
</dbReference>
<feature type="domain" description="Malectin" evidence="7">
    <location>
        <begin position="972"/>
        <end position="1124"/>
    </location>
</feature>
<dbReference type="PANTHER" id="PTHR43399:SF4">
    <property type="entry name" value="CELL WALL-ASSOCIATED PROTEASE"/>
    <property type="match status" value="1"/>
</dbReference>
<keyword evidence="9" id="KW-1185">Reference proteome</keyword>
<dbReference type="InterPro" id="IPR021720">
    <property type="entry name" value="Malectin_dom"/>
</dbReference>
<dbReference type="Gene3D" id="2.60.120.430">
    <property type="entry name" value="Galactose-binding lectin"/>
    <property type="match status" value="1"/>
</dbReference>